<dbReference type="InterPro" id="IPR049117">
    <property type="entry name" value="pulA_all-beta"/>
</dbReference>
<protein>
    <submittedName>
        <fullName evidence="4">Pullulanase</fullName>
    </submittedName>
</protein>
<feature type="domain" description="Glycosyl hydrolase family 13 catalytic" evidence="3">
    <location>
        <begin position="194"/>
        <end position="571"/>
    </location>
</feature>
<feature type="chain" id="PRO_5011548635" evidence="2">
    <location>
        <begin position="24"/>
        <end position="671"/>
    </location>
</feature>
<gene>
    <name evidence="4" type="ORF">SAMN05444359_12088</name>
</gene>
<keyword evidence="2" id="KW-0732">Signal</keyword>
<dbReference type="NCBIfam" id="TIGR02104">
    <property type="entry name" value="pulA_typeI"/>
    <property type="match status" value="1"/>
</dbReference>
<dbReference type="InterPro" id="IPR013783">
    <property type="entry name" value="Ig-like_fold"/>
</dbReference>
<evidence type="ECO:0000259" key="3">
    <source>
        <dbReference type="SMART" id="SM00642"/>
    </source>
</evidence>
<dbReference type="OrthoDB" id="9805159at2"/>
<dbReference type="SMART" id="SM00642">
    <property type="entry name" value="Aamy"/>
    <property type="match status" value="1"/>
</dbReference>
<dbReference type="InterPro" id="IPR004193">
    <property type="entry name" value="Glyco_hydro_13_N"/>
</dbReference>
<proteinExistence type="inferred from homology"/>
<evidence type="ECO:0000256" key="2">
    <source>
        <dbReference type="SAM" id="SignalP"/>
    </source>
</evidence>
<dbReference type="InterPro" id="IPR013780">
    <property type="entry name" value="Glyco_hydro_b"/>
</dbReference>
<dbReference type="EMBL" id="FOFB01000020">
    <property type="protein sequence ID" value="SEQ97923.1"/>
    <property type="molecule type" value="Genomic_DNA"/>
</dbReference>
<dbReference type="PANTHER" id="PTHR43002">
    <property type="entry name" value="GLYCOGEN DEBRANCHING ENZYME"/>
    <property type="match status" value="1"/>
</dbReference>
<evidence type="ECO:0000256" key="1">
    <source>
        <dbReference type="ARBA" id="ARBA00008061"/>
    </source>
</evidence>
<feature type="signal peptide" evidence="2">
    <location>
        <begin position="1"/>
        <end position="23"/>
    </location>
</feature>
<dbReference type="AlphaFoldDB" id="A0A1H9KGF6"/>
<dbReference type="CDD" id="cd11341">
    <property type="entry name" value="AmyAc_Pullulanase_LD-like"/>
    <property type="match status" value="1"/>
</dbReference>
<dbReference type="Gene3D" id="3.20.20.80">
    <property type="entry name" value="Glycosidases"/>
    <property type="match status" value="1"/>
</dbReference>
<evidence type="ECO:0000313" key="4">
    <source>
        <dbReference type="EMBL" id="SEQ97923.1"/>
    </source>
</evidence>
<dbReference type="Pfam" id="PF21653">
    <property type="entry name" value="pulA_all-beta"/>
    <property type="match status" value="1"/>
</dbReference>
<dbReference type="Pfam" id="PF00128">
    <property type="entry name" value="Alpha-amylase"/>
    <property type="match status" value="1"/>
</dbReference>
<accession>A0A1H9KGF6</accession>
<dbReference type="Gene3D" id="2.60.40.1180">
    <property type="entry name" value="Golgi alpha-mannosidase II"/>
    <property type="match status" value="1"/>
</dbReference>
<dbReference type="GO" id="GO:0005975">
    <property type="term" value="P:carbohydrate metabolic process"/>
    <property type="evidence" value="ECO:0007669"/>
    <property type="project" value="InterPro"/>
</dbReference>
<dbReference type="RefSeq" id="WP_090170800.1">
    <property type="nucleotide sequence ID" value="NZ_FOFB01000020.1"/>
</dbReference>
<dbReference type="InterPro" id="IPR017853">
    <property type="entry name" value="GH"/>
</dbReference>
<dbReference type="STRING" id="478744.SAMN05444359_12088"/>
<sequence length="671" mass="75194">MRIYLSAYWRRITFLLFPFAFFACQEDLPVYDSFAEYPVYAFDDLGMVYTPEATSFKLWSPTAKAVRLRLYDSDDPAATPRSTQKMKEVDGAWSYTAEGDLDGTYYTFQIKQNGRWLPEDTDPYARAVGTNGARAQVINLADTDPEDWDTDIRPALASPTDAVIYELHLRDISLDPRSGIMHKGKFLGLTETGTTTPQGDATGLDHLKELGVTHVHLLPSFDFMSVNEAQPEVPQFNWGYDPQNYNVPEGSYATDPSDGRVRIREFKQMVLALHRAGIRVIMDVVYNHTGRSEDSHFQNLIPDYFYRFNEDGTMSNASGCGNEIASDRPMVRKYIRESVEYWAREYHIDGFRFDLMGIHDIPTMNEVSQALHAIEPSILVYGEGWTAGDSPLPDSLKALKANTPELINIAAFSDDLRDGLKGSVFNHEEKGFVSGAKGKEMSIRFGVVGSTQHPQINYDSVNYSNAPWAKEPSQCINYVSCHDNHTLWDRLAISNGKDVPSRREQMHRLALAVVLTSQGIPFLHAGSEMCRTKNGNENSYNSGDGVNAIRWNGKRAHKITYEYVRGLIALRKAHPAFRMGETDLISRHLTFIDTPDEQLVAYRIQQAPNDDWADIVVAFNGSGQAQRVPLPAGNWSLVVNGRTVNPEGIGGTQTEWTYLNGGAAAVLRLVN</sequence>
<name>A0A1H9KGF6_9BACT</name>
<comment type="similarity">
    <text evidence="1">Belongs to the glycosyl hydrolase 13 family.</text>
</comment>
<keyword evidence="5" id="KW-1185">Reference proteome</keyword>
<dbReference type="InterPro" id="IPR006047">
    <property type="entry name" value="GH13_cat_dom"/>
</dbReference>
<dbReference type="InParanoid" id="A0A1H9KGF6"/>
<evidence type="ECO:0000313" key="5">
    <source>
        <dbReference type="Proteomes" id="UP000199021"/>
    </source>
</evidence>
<dbReference type="GO" id="GO:0004553">
    <property type="term" value="F:hydrolase activity, hydrolyzing O-glycosyl compounds"/>
    <property type="evidence" value="ECO:0007669"/>
    <property type="project" value="InterPro"/>
</dbReference>
<dbReference type="Pfam" id="PF02922">
    <property type="entry name" value="CBM_48"/>
    <property type="match status" value="1"/>
</dbReference>
<organism evidence="4 5">
    <name type="scientific">Neolewinella agarilytica</name>
    <dbReference type="NCBI Taxonomy" id="478744"/>
    <lineage>
        <taxon>Bacteria</taxon>
        <taxon>Pseudomonadati</taxon>
        <taxon>Bacteroidota</taxon>
        <taxon>Saprospiria</taxon>
        <taxon>Saprospirales</taxon>
        <taxon>Lewinellaceae</taxon>
        <taxon>Neolewinella</taxon>
    </lineage>
</organism>
<dbReference type="InterPro" id="IPR014756">
    <property type="entry name" value="Ig_E-set"/>
</dbReference>
<dbReference type="SUPFAM" id="SSF81296">
    <property type="entry name" value="E set domains"/>
    <property type="match status" value="1"/>
</dbReference>
<dbReference type="CDD" id="cd02860">
    <property type="entry name" value="E_set_Pullulanase"/>
    <property type="match status" value="1"/>
</dbReference>
<dbReference type="InterPro" id="IPR011840">
    <property type="entry name" value="PulA_typeI"/>
</dbReference>
<dbReference type="FunCoup" id="A0A1H9KGF6">
    <property type="interactions" value="134"/>
</dbReference>
<dbReference type="Gene3D" id="2.60.40.10">
    <property type="entry name" value="Immunoglobulins"/>
    <property type="match status" value="1"/>
</dbReference>
<dbReference type="SUPFAM" id="SSF51445">
    <property type="entry name" value="(Trans)glycosidases"/>
    <property type="match status" value="1"/>
</dbReference>
<dbReference type="PROSITE" id="PS51257">
    <property type="entry name" value="PROKAR_LIPOPROTEIN"/>
    <property type="match status" value="1"/>
</dbReference>
<reference evidence="5" key="1">
    <citation type="submission" date="2016-10" db="EMBL/GenBank/DDBJ databases">
        <authorList>
            <person name="Varghese N."/>
            <person name="Submissions S."/>
        </authorList>
    </citation>
    <scope>NUCLEOTIDE SEQUENCE [LARGE SCALE GENOMIC DNA]</scope>
    <source>
        <strain evidence="5">DSM 24740</strain>
    </source>
</reference>
<dbReference type="Proteomes" id="UP000199021">
    <property type="component" value="Unassembled WGS sequence"/>
</dbReference>